<organism evidence="1">
    <name type="scientific">marine sediment metagenome</name>
    <dbReference type="NCBI Taxonomy" id="412755"/>
    <lineage>
        <taxon>unclassified sequences</taxon>
        <taxon>metagenomes</taxon>
        <taxon>ecological metagenomes</taxon>
    </lineage>
</organism>
<protein>
    <submittedName>
        <fullName evidence="1">Uncharacterized protein</fullName>
    </submittedName>
</protein>
<dbReference type="EMBL" id="BARS01055767">
    <property type="protein sequence ID" value="GAG48797.1"/>
    <property type="molecule type" value="Genomic_DNA"/>
</dbReference>
<proteinExistence type="predicted"/>
<reference evidence="1" key="1">
    <citation type="journal article" date="2014" name="Front. Microbiol.">
        <title>High frequency of phylogenetically diverse reductive dehalogenase-homologous genes in deep subseafloor sedimentary metagenomes.</title>
        <authorList>
            <person name="Kawai M."/>
            <person name="Futagami T."/>
            <person name="Toyoda A."/>
            <person name="Takaki Y."/>
            <person name="Nishi S."/>
            <person name="Hori S."/>
            <person name="Arai W."/>
            <person name="Tsubouchi T."/>
            <person name="Morono Y."/>
            <person name="Uchiyama I."/>
            <person name="Ito T."/>
            <person name="Fujiyama A."/>
            <person name="Inagaki F."/>
            <person name="Takami H."/>
        </authorList>
    </citation>
    <scope>NUCLEOTIDE SEQUENCE</scope>
    <source>
        <strain evidence="1">Expedition CK06-06</strain>
    </source>
</reference>
<accession>X0YPE3</accession>
<feature type="non-terminal residue" evidence="1">
    <location>
        <position position="1"/>
    </location>
</feature>
<name>X0YPE3_9ZZZZ</name>
<evidence type="ECO:0000313" key="1">
    <source>
        <dbReference type="EMBL" id="GAG48797.1"/>
    </source>
</evidence>
<sequence>TYSDDPGSKVLRIDYTAYAPDLSGASDESELSIMEDADEGLLYYATAKAWEKIGGSGEQLFALWMNKFTNPPDQSGKKGWLERYKEKSDTMLAWDGNILFDGKL</sequence>
<gene>
    <name evidence="1" type="ORF">S01H1_82285</name>
</gene>
<comment type="caution">
    <text evidence="1">The sequence shown here is derived from an EMBL/GenBank/DDBJ whole genome shotgun (WGS) entry which is preliminary data.</text>
</comment>
<dbReference type="AlphaFoldDB" id="X0YPE3"/>